<protein>
    <submittedName>
        <fullName evidence="4">AcrR family transcriptional regulator</fullName>
    </submittedName>
</protein>
<dbReference type="EMBL" id="JACCBA010000001">
    <property type="protein sequence ID" value="NYD51961.1"/>
    <property type="molecule type" value="Genomic_DNA"/>
</dbReference>
<dbReference type="Pfam" id="PF00440">
    <property type="entry name" value="TetR_N"/>
    <property type="match status" value="1"/>
</dbReference>
<feature type="domain" description="HTH tetR-type" evidence="3">
    <location>
        <begin position="6"/>
        <end position="66"/>
    </location>
</feature>
<organism evidence="4 5">
    <name type="scientific">Actinomadura luteofluorescens</name>
    <dbReference type="NCBI Taxonomy" id="46163"/>
    <lineage>
        <taxon>Bacteria</taxon>
        <taxon>Bacillati</taxon>
        <taxon>Actinomycetota</taxon>
        <taxon>Actinomycetes</taxon>
        <taxon>Streptosporangiales</taxon>
        <taxon>Thermomonosporaceae</taxon>
        <taxon>Actinomadura</taxon>
    </lineage>
</organism>
<gene>
    <name evidence="4" type="ORF">BJY14_007944</name>
</gene>
<sequence>MNKKPARKADELLGRIIEIVRRTGLGGFSLDSLAPELGTSSRMLVYHFGSKDELLGRIVYELRNDIVDAFERRPTGTIIEDIDLWWNHYRQNLVDMQFFFHLATRSFEEPDKFTDFSSTAVDLWVSYFYRSLQGVLETDEEAHALARLVLATVRGLMADLLITGDVARVEGSLEEFKSLVRERCGYSAEA</sequence>
<dbReference type="Proteomes" id="UP000529783">
    <property type="component" value="Unassembled WGS sequence"/>
</dbReference>
<keyword evidence="1 2" id="KW-0238">DNA-binding</keyword>
<dbReference type="InterPro" id="IPR001647">
    <property type="entry name" value="HTH_TetR"/>
</dbReference>
<dbReference type="RefSeq" id="WP_179848241.1">
    <property type="nucleotide sequence ID" value="NZ_JACCBA010000001.1"/>
</dbReference>
<evidence type="ECO:0000313" key="5">
    <source>
        <dbReference type="Proteomes" id="UP000529783"/>
    </source>
</evidence>
<accession>A0A7Y9EQL4</accession>
<comment type="caution">
    <text evidence="4">The sequence shown here is derived from an EMBL/GenBank/DDBJ whole genome shotgun (WGS) entry which is preliminary data.</text>
</comment>
<evidence type="ECO:0000256" key="1">
    <source>
        <dbReference type="ARBA" id="ARBA00023125"/>
    </source>
</evidence>
<feature type="DNA-binding region" description="H-T-H motif" evidence="2">
    <location>
        <begin position="29"/>
        <end position="48"/>
    </location>
</feature>
<reference evidence="4 5" key="1">
    <citation type="submission" date="2020-07" db="EMBL/GenBank/DDBJ databases">
        <title>Sequencing the genomes of 1000 actinobacteria strains.</title>
        <authorList>
            <person name="Klenk H.-P."/>
        </authorList>
    </citation>
    <scope>NUCLEOTIDE SEQUENCE [LARGE SCALE GENOMIC DNA]</scope>
    <source>
        <strain evidence="4 5">DSM 40398</strain>
    </source>
</reference>
<dbReference type="PROSITE" id="PS50977">
    <property type="entry name" value="HTH_TETR_2"/>
    <property type="match status" value="1"/>
</dbReference>
<dbReference type="GO" id="GO:0003677">
    <property type="term" value="F:DNA binding"/>
    <property type="evidence" value="ECO:0007669"/>
    <property type="project" value="UniProtKB-UniRule"/>
</dbReference>
<dbReference type="SUPFAM" id="SSF46689">
    <property type="entry name" value="Homeodomain-like"/>
    <property type="match status" value="1"/>
</dbReference>
<evidence type="ECO:0000259" key="3">
    <source>
        <dbReference type="PROSITE" id="PS50977"/>
    </source>
</evidence>
<dbReference type="InterPro" id="IPR036271">
    <property type="entry name" value="Tet_transcr_reg_TetR-rel_C_sf"/>
</dbReference>
<dbReference type="Gene3D" id="1.10.357.10">
    <property type="entry name" value="Tetracycline Repressor, domain 2"/>
    <property type="match status" value="1"/>
</dbReference>
<dbReference type="AlphaFoldDB" id="A0A7Y9EQL4"/>
<keyword evidence="5" id="KW-1185">Reference proteome</keyword>
<name>A0A7Y9EQL4_9ACTN</name>
<proteinExistence type="predicted"/>
<dbReference type="SUPFAM" id="SSF48498">
    <property type="entry name" value="Tetracyclin repressor-like, C-terminal domain"/>
    <property type="match status" value="1"/>
</dbReference>
<evidence type="ECO:0000313" key="4">
    <source>
        <dbReference type="EMBL" id="NYD51961.1"/>
    </source>
</evidence>
<evidence type="ECO:0000256" key="2">
    <source>
        <dbReference type="PROSITE-ProRule" id="PRU00335"/>
    </source>
</evidence>
<dbReference type="InterPro" id="IPR009057">
    <property type="entry name" value="Homeodomain-like_sf"/>
</dbReference>